<dbReference type="AlphaFoldDB" id="T1GY77"/>
<dbReference type="OMA" id="RIEIHAN"/>
<dbReference type="EMBL" id="CAQQ02061904">
    <property type="status" value="NOT_ANNOTATED_CDS"/>
    <property type="molecule type" value="Genomic_DNA"/>
</dbReference>
<dbReference type="HOGENOM" id="CLU_060610_2_0_1"/>
<reference evidence="3" key="2">
    <citation type="submission" date="2015-06" db="UniProtKB">
        <authorList>
            <consortium name="EnsemblMetazoa"/>
        </authorList>
    </citation>
    <scope>IDENTIFICATION</scope>
</reference>
<organism evidence="3 4">
    <name type="scientific">Megaselia scalaris</name>
    <name type="common">Humpbacked fly</name>
    <name type="synonym">Phora scalaris</name>
    <dbReference type="NCBI Taxonomy" id="36166"/>
    <lineage>
        <taxon>Eukaryota</taxon>
        <taxon>Metazoa</taxon>
        <taxon>Ecdysozoa</taxon>
        <taxon>Arthropoda</taxon>
        <taxon>Hexapoda</taxon>
        <taxon>Insecta</taxon>
        <taxon>Pterygota</taxon>
        <taxon>Neoptera</taxon>
        <taxon>Endopterygota</taxon>
        <taxon>Diptera</taxon>
        <taxon>Brachycera</taxon>
        <taxon>Muscomorpha</taxon>
        <taxon>Platypezoidea</taxon>
        <taxon>Phoridae</taxon>
        <taxon>Megaseliini</taxon>
        <taxon>Megaselia</taxon>
    </lineage>
</organism>
<feature type="domain" description="CFA20" evidence="2">
    <location>
        <begin position="2"/>
        <end position="140"/>
    </location>
</feature>
<name>T1GY77_MEGSC</name>
<evidence type="ECO:0000313" key="4">
    <source>
        <dbReference type="Proteomes" id="UP000015102"/>
    </source>
</evidence>
<dbReference type="STRING" id="36166.T1GY77"/>
<sequence length="172" mass="19948">MALEILGTNVATTYIITPREPKQSLGVKLPFLVLLVKNMRKLFTFEVQIMDDKGFNRRFRVSNFQCTTRVKPFCTFMPLGLAPGWNQIQFNLADFTRRAYGTNYMETVRIEIHANVRIRRIYFTDRLYPEEELPNEYRLMTSTKTASAKKDEPMARPSSPEKQCPAPCANVK</sequence>
<evidence type="ECO:0000256" key="1">
    <source>
        <dbReference type="SAM" id="MobiDB-lite"/>
    </source>
</evidence>
<dbReference type="InterPro" id="IPR007714">
    <property type="entry name" value="CFA20_dom"/>
</dbReference>
<dbReference type="InterPro" id="IPR040441">
    <property type="entry name" value="CFA20/CFAP20DC"/>
</dbReference>
<protein>
    <recommendedName>
        <fullName evidence="2">CFA20 domain-containing protein</fullName>
    </recommendedName>
</protein>
<accession>T1GY77</accession>
<dbReference type="EnsemblMetazoa" id="MESCA008799-RA">
    <property type="protein sequence ID" value="MESCA008799-PA"/>
    <property type="gene ID" value="MESCA008799"/>
</dbReference>
<dbReference type="PANTHER" id="PTHR12458">
    <property type="entry name" value="ORF PROTEIN"/>
    <property type="match status" value="1"/>
</dbReference>
<dbReference type="Proteomes" id="UP000015102">
    <property type="component" value="Unassembled WGS sequence"/>
</dbReference>
<proteinExistence type="predicted"/>
<keyword evidence="4" id="KW-1185">Reference proteome</keyword>
<feature type="region of interest" description="Disordered" evidence="1">
    <location>
        <begin position="139"/>
        <end position="172"/>
    </location>
</feature>
<evidence type="ECO:0000259" key="2">
    <source>
        <dbReference type="Pfam" id="PF05018"/>
    </source>
</evidence>
<evidence type="ECO:0000313" key="3">
    <source>
        <dbReference type="EnsemblMetazoa" id="MESCA008799-PA"/>
    </source>
</evidence>
<dbReference type="Pfam" id="PF05018">
    <property type="entry name" value="CFA20_dom"/>
    <property type="match status" value="1"/>
</dbReference>
<reference evidence="4" key="1">
    <citation type="submission" date="2013-02" db="EMBL/GenBank/DDBJ databases">
        <authorList>
            <person name="Hughes D."/>
        </authorList>
    </citation>
    <scope>NUCLEOTIDE SEQUENCE</scope>
    <source>
        <strain>Durham</strain>
        <strain evidence="4">NC isolate 2 -- Noor lab</strain>
    </source>
</reference>